<proteinExistence type="predicted"/>
<accession>A0A2V3IMU9</accession>
<evidence type="ECO:0000313" key="2">
    <source>
        <dbReference type="Proteomes" id="UP000247409"/>
    </source>
</evidence>
<dbReference type="EMBL" id="NBIV01000125">
    <property type="protein sequence ID" value="PXF43411.1"/>
    <property type="molecule type" value="Genomic_DNA"/>
</dbReference>
<comment type="caution">
    <text evidence="1">The sequence shown here is derived from an EMBL/GenBank/DDBJ whole genome shotgun (WGS) entry which is preliminary data.</text>
</comment>
<gene>
    <name evidence="1" type="ORF">BWQ96_06801</name>
</gene>
<reference evidence="1 2" key="1">
    <citation type="journal article" date="2018" name="Mol. Biol. Evol.">
        <title>Analysis of the draft genome of the red seaweed Gracilariopsis chorda provides insights into genome size evolution in Rhodophyta.</title>
        <authorList>
            <person name="Lee J."/>
            <person name="Yang E.C."/>
            <person name="Graf L."/>
            <person name="Yang J.H."/>
            <person name="Qiu H."/>
            <person name="Zel Zion U."/>
            <person name="Chan C.X."/>
            <person name="Stephens T.G."/>
            <person name="Weber A.P.M."/>
            <person name="Boo G.H."/>
            <person name="Boo S.M."/>
            <person name="Kim K.M."/>
            <person name="Shin Y."/>
            <person name="Jung M."/>
            <person name="Lee S.J."/>
            <person name="Yim H.S."/>
            <person name="Lee J.H."/>
            <person name="Bhattacharya D."/>
            <person name="Yoon H.S."/>
        </authorList>
    </citation>
    <scope>NUCLEOTIDE SEQUENCE [LARGE SCALE GENOMIC DNA]</scope>
    <source>
        <strain evidence="1 2">SKKU-2015</strain>
        <tissue evidence="1">Whole body</tissue>
    </source>
</reference>
<name>A0A2V3IMU9_9FLOR</name>
<evidence type="ECO:0000313" key="1">
    <source>
        <dbReference type="EMBL" id="PXF43411.1"/>
    </source>
</evidence>
<dbReference type="Proteomes" id="UP000247409">
    <property type="component" value="Unassembled WGS sequence"/>
</dbReference>
<sequence>MQTPEHIPSNLSSDAAPTTVTEAEELLINAALTNDHCEKALKVLKVIGAHNAKRATKLKVIALKIIQRTVKFQDLHEVIANGSADCGTHLELLSSMMTSTVKLTRQPDGSENV</sequence>
<dbReference type="AlphaFoldDB" id="A0A2V3IMU9"/>
<protein>
    <submittedName>
        <fullName evidence="1">Uncharacterized protein</fullName>
    </submittedName>
</protein>
<keyword evidence="2" id="KW-1185">Reference proteome</keyword>
<organism evidence="1 2">
    <name type="scientific">Gracilariopsis chorda</name>
    <dbReference type="NCBI Taxonomy" id="448386"/>
    <lineage>
        <taxon>Eukaryota</taxon>
        <taxon>Rhodophyta</taxon>
        <taxon>Florideophyceae</taxon>
        <taxon>Rhodymeniophycidae</taxon>
        <taxon>Gracilariales</taxon>
        <taxon>Gracilariaceae</taxon>
        <taxon>Gracilariopsis</taxon>
    </lineage>
</organism>